<evidence type="ECO:0000313" key="2">
    <source>
        <dbReference type="EMBL" id="AGA77712.1"/>
    </source>
</evidence>
<accession>L0FWM7</accession>
<dbReference type="STRING" id="926556.Echvi_1446"/>
<feature type="domain" description="Tll0287-like" evidence="1">
    <location>
        <begin position="61"/>
        <end position="209"/>
    </location>
</feature>
<evidence type="ECO:0000313" key="3">
    <source>
        <dbReference type="Proteomes" id="UP000010796"/>
    </source>
</evidence>
<evidence type="ECO:0000259" key="1">
    <source>
        <dbReference type="Pfam" id="PF11845"/>
    </source>
</evidence>
<dbReference type="HOGENOM" id="CLU_109783_0_0_10"/>
<dbReference type="eggNOG" id="COG3258">
    <property type="taxonomic scope" value="Bacteria"/>
</dbReference>
<keyword evidence="3" id="KW-1185">Reference proteome</keyword>
<dbReference type="Pfam" id="PF11845">
    <property type="entry name" value="Tll0287-like"/>
    <property type="match status" value="1"/>
</dbReference>
<dbReference type="PROSITE" id="PS51257">
    <property type="entry name" value="PROKAR_LIPOPROTEIN"/>
    <property type="match status" value="1"/>
</dbReference>
<protein>
    <recommendedName>
        <fullName evidence="1">Tll0287-like domain-containing protein</fullName>
    </recommendedName>
</protein>
<dbReference type="InterPro" id="IPR021796">
    <property type="entry name" value="Tll0287-like_dom"/>
</dbReference>
<sequence>MIRVILSILVAGALVSCGTRKKVDREVFDAVNESMEIKKVNEVDIINEAIKWGNEISTDAQQALMAKLTTSIDEKGVAGAVEFCNVAALPSLDEVSKKHKVVIRRVSHDFRNPVDQPNEAEEMLLKAYEYNEENGIESKPNVQEIENGEILLYTKAIKIPGEMCLKCHGDPATDIDEATLGKLESLYPDDKAKGHKVGGLRGMWSIAIPKKEVVRKL</sequence>
<organism evidence="2 3">
    <name type="scientific">Echinicola vietnamensis (strain DSM 17526 / LMG 23754 / KMM 6221)</name>
    <dbReference type="NCBI Taxonomy" id="926556"/>
    <lineage>
        <taxon>Bacteria</taxon>
        <taxon>Pseudomonadati</taxon>
        <taxon>Bacteroidota</taxon>
        <taxon>Cytophagia</taxon>
        <taxon>Cytophagales</taxon>
        <taxon>Cyclobacteriaceae</taxon>
        <taxon>Echinicola</taxon>
    </lineage>
</organism>
<dbReference type="EMBL" id="CP003346">
    <property type="protein sequence ID" value="AGA77712.1"/>
    <property type="molecule type" value="Genomic_DNA"/>
</dbReference>
<gene>
    <name evidence="2" type="ordered locus">Echvi_1446</name>
</gene>
<name>L0FWM7_ECHVK</name>
<dbReference type="AlphaFoldDB" id="L0FWM7"/>
<proteinExistence type="predicted"/>
<reference evidence="3" key="1">
    <citation type="submission" date="2012-02" db="EMBL/GenBank/DDBJ databases">
        <title>The complete genome of Echinicola vietnamensis DSM 17526.</title>
        <authorList>
            <person name="Lucas S."/>
            <person name="Copeland A."/>
            <person name="Lapidus A."/>
            <person name="Glavina del Rio T."/>
            <person name="Dalin E."/>
            <person name="Tice H."/>
            <person name="Bruce D."/>
            <person name="Goodwin L."/>
            <person name="Pitluck S."/>
            <person name="Peters L."/>
            <person name="Ovchinnikova G."/>
            <person name="Teshima H."/>
            <person name="Kyrpides N."/>
            <person name="Mavromatis K."/>
            <person name="Ivanova N."/>
            <person name="Brettin T."/>
            <person name="Detter J.C."/>
            <person name="Han C."/>
            <person name="Larimer F."/>
            <person name="Land M."/>
            <person name="Hauser L."/>
            <person name="Markowitz V."/>
            <person name="Cheng J.-F."/>
            <person name="Hugenholtz P."/>
            <person name="Woyke T."/>
            <person name="Wu D."/>
            <person name="Brambilla E."/>
            <person name="Klenk H.-P."/>
            <person name="Eisen J.A."/>
        </authorList>
    </citation>
    <scope>NUCLEOTIDE SEQUENCE [LARGE SCALE GENOMIC DNA]</scope>
    <source>
        <strain evidence="3">DSM 17526 / LMG 23754 / KMM 6221</strain>
    </source>
</reference>
<dbReference type="Proteomes" id="UP000010796">
    <property type="component" value="Chromosome"/>
</dbReference>
<dbReference type="KEGG" id="evi:Echvi_1446"/>
<dbReference type="OrthoDB" id="1494333at2"/>
<dbReference type="RefSeq" id="WP_015265275.1">
    <property type="nucleotide sequence ID" value="NC_019904.1"/>
</dbReference>